<evidence type="ECO:0000313" key="1">
    <source>
        <dbReference type="EMBL" id="CAK9105542.1"/>
    </source>
</evidence>
<dbReference type="Proteomes" id="UP001642484">
    <property type="component" value="Unassembled WGS sequence"/>
</dbReference>
<organism evidence="1 2">
    <name type="scientific">Durusdinium trenchii</name>
    <dbReference type="NCBI Taxonomy" id="1381693"/>
    <lineage>
        <taxon>Eukaryota</taxon>
        <taxon>Sar</taxon>
        <taxon>Alveolata</taxon>
        <taxon>Dinophyceae</taxon>
        <taxon>Suessiales</taxon>
        <taxon>Symbiodiniaceae</taxon>
        <taxon>Durusdinium</taxon>
    </lineage>
</organism>
<comment type="caution">
    <text evidence="1">The sequence shown here is derived from an EMBL/GenBank/DDBJ whole genome shotgun (WGS) entry which is preliminary data.</text>
</comment>
<reference evidence="1 2" key="1">
    <citation type="submission" date="2024-02" db="EMBL/GenBank/DDBJ databases">
        <authorList>
            <person name="Chen Y."/>
            <person name="Shah S."/>
            <person name="Dougan E. K."/>
            <person name="Thang M."/>
            <person name="Chan C."/>
        </authorList>
    </citation>
    <scope>NUCLEOTIDE SEQUENCE [LARGE SCALE GENOMIC DNA]</scope>
</reference>
<dbReference type="EMBL" id="CAXAMN010026752">
    <property type="protein sequence ID" value="CAK9105542.1"/>
    <property type="molecule type" value="Genomic_DNA"/>
</dbReference>
<accession>A0ABP0RZM9</accession>
<keyword evidence="2" id="KW-1185">Reference proteome</keyword>
<gene>
    <name evidence="1" type="ORF">CCMP2556_LOCUS49386</name>
</gene>
<name>A0ABP0RZM9_9DINO</name>
<proteinExistence type="predicted"/>
<protein>
    <submittedName>
        <fullName evidence="1">Uncharacterized protein</fullName>
    </submittedName>
</protein>
<sequence length="97" mass="11557">MFADLQFWRLQLKELLTPWAPPQLLACHVATRCKQLDEQQNALMEDNRRNLAEINRLRQQVSQLHSKLEVADNRSVHGLQKQAEVLEKLRRPQCWWT</sequence>
<evidence type="ECO:0000313" key="2">
    <source>
        <dbReference type="Proteomes" id="UP001642484"/>
    </source>
</evidence>